<keyword evidence="5" id="KW-1185">Reference proteome</keyword>
<dbReference type="Pfam" id="PF00560">
    <property type="entry name" value="LRR_1"/>
    <property type="match status" value="2"/>
</dbReference>
<dbReference type="EMBL" id="JAIWQS010000009">
    <property type="protein sequence ID" value="KAJ8754346.1"/>
    <property type="molecule type" value="Genomic_DNA"/>
</dbReference>
<evidence type="ECO:0000256" key="1">
    <source>
        <dbReference type="ARBA" id="ARBA00022614"/>
    </source>
</evidence>
<evidence type="ECO:0000256" key="2">
    <source>
        <dbReference type="ARBA" id="ARBA00022737"/>
    </source>
</evidence>
<dbReference type="InterPro" id="IPR052941">
    <property type="entry name" value="StomDev_PlantInt_Reg"/>
</dbReference>
<protein>
    <recommendedName>
        <fullName evidence="3">Leucine-rich repeat-containing N-terminal plant-type domain-containing protein</fullName>
    </recommendedName>
</protein>
<comment type="caution">
    <text evidence="4">The sequence shown here is derived from an EMBL/GenBank/DDBJ whole genome shotgun (WGS) entry which is preliminary data.</text>
</comment>
<reference evidence="4 5" key="1">
    <citation type="submission" date="2021-09" db="EMBL/GenBank/DDBJ databases">
        <title>Genomic insights and catalytic innovation underlie evolution of tropane alkaloids biosynthesis.</title>
        <authorList>
            <person name="Wang Y.-J."/>
            <person name="Tian T."/>
            <person name="Huang J.-P."/>
            <person name="Huang S.-X."/>
        </authorList>
    </citation>
    <scope>NUCLEOTIDE SEQUENCE [LARGE SCALE GENOMIC DNA]</scope>
    <source>
        <strain evidence="4">KIB-2018</strain>
        <tissue evidence="4">Leaf</tissue>
    </source>
</reference>
<dbReference type="InterPro" id="IPR013210">
    <property type="entry name" value="LRR_N_plant-typ"/>
</dbReference>
<dbReference type="PANTHER" id="PTHR48004">
    <property type="entry name" value="OS01G0149700 PROTEIN"/>
    <property type="match status" value="1"/>
</dbReference>
<dbReference type="InterPro" id="IPR001611">
    <property type="entry name" value="Leu-rich_rpt"/>
</dbReference>
<dbReference type="InterPro" id="IPR032675">
    <property type="entry name" value="LRR_dom_sf"/>
</dbReference>
<evidence type="ECO:0000313" key="5">
    <source>
        <dbReference type="Proteomes" id="UP001159364"/>
    </source>
</evidence>
<proteinExistence type="predicted"/>
<name>A0AAV8SPZ7_9ROSI</name>
<dbReference type="PANTHER" id="PTHR48004:SF58">
    <property type="entry name" value="OS01G0162200 PROTEIN"/>
    <property type="match status" value="1"/>
</dbReference>
<gene>
    <name evidence="4" type="ORF">K2173_002797</name>
</gene>
<evidence type="ECO:0000313" key="4">
    <source>
        <dbReference type="EMBL" id="KAJ8754346.1"/>
    </source>
</evidence>
<keyword evidence="2" id="KW-0677">Repeat</keyword>
<sequence length="348" mass="38738">MQMKQTVVIHAKPLSTYLFLLLCGLFGINSSFTATVIIVPLINDTDQLALVSFKGEIHGDPFEVLEPWNNSFHFCRWKGISCGRRHQRVTILNLEGTFLFRLRDLLLGNNFFESRIPASLSNCSDLRHIRMFKNHFSGAIPAEISSLSKLLVLDLSSNQFSGVIPPSLGNLTTLTNLSLQYKKIGGSIPVELRSLANLQYLNLATNNLSGAVPYTLYNLSSMITFFLANNLLSDQLPLDFGLNFPNLEQINIDSNQFFGPIPSTIVNASRLTNIDFSTNYFSGRVPLNIGTLYELEYLQISYNRLGSENGTGDLGFIMSLTNCTKLKLLLVVGNGFRDEFPSLVANFS</sequence>
<dbReference type="SUPFAM" id="SSF52058">
    <property type="entry name" value="L domain-like"/>
    <property type="match status" value="1"/>
</dbReference>
<evidence type="ECO:0000259" key="3">
    <source>
        <dbReference type="Pfam" id="PF08263"/>
    </source>
</evidence>
<dbReference type="FunFam" id="3.80.10.10:FF:000383">
    <property type="entry name" value="Leucine-rich repeat receptor protein kinase EMS1"/>
    <property type="match status" value="1"/>
</dbReference>
<accession>A0AAV8SPZ7</accession>
<feature type="domain" description="Leucine-rich repeat-containing N-terminal plant-type" evidence="3">
    <location>
        <begin position="44"/>
        <end position="82"/>
    </location>
</feature>
<keyword evidence="1" id="KW-0433">Leucine-rich repeat</keyword>
<dbReference type="Proteomes" id="UP001159364">
    <property type="component" value="Linkage Group LG09"/>
</dbReference>
<organism evidence="4 5">
    <name type="scientific">Erythroxylum novogranatense</name>
    <dbReference type="NCBI Taxonomy" id="1862640"/>
    <lineage>
        <taxon>Eukaryota</taxon>
        <taxon>Viridiplantae</taxon>
        <taxon>Streptophyta</taxon>
        <taxon>Embryophyta</taxon>
        <taxon>Tracheophyta</taxon>
        <taxon>Spermatophyta</taxon>
        <taxon>Magnoliopsida</taxon>
        <taxon>eudicotyledons</taxon>
        <taxon>Gunneridae</taxon>
        <taxon>Pentapetalae</taxon>
        <taxon>rosids</taxon>
        <taxon>fabids</taxon>
        <taxon>Malpighiales</taxon>
        <taxon>Erythroxylaceae</taxon>
        <taxon>Erythroxylum</taxon>
    </lineage>
</organism>
<dbReference type="Gene3D" id="3.80.10.10">
    <property type="entry name" value="Ribonuclease Inhibitor"/>
    <property type="match status" value="2"/>
</dbReference>
<dbReference type="Pfam" id="PF08263">
    <property type="entry name" value="LRRNT_2"/>
    <property type="match status" value="1"/>
</dbReference>
<dbReference type="AlphaFoldDB" id="A0AAV8SPZ7"/>